<evidence type="ECO:0000256" key="2">
    <source>
        <dbReference type="ARBA" id="ARBA00022643"/>
    </source>
</evidence>
<feature type="domain" description="Luciferase-like" evidence="5">
    <location>
        <begin position="21"/>
        <end position="255"/>
    </location>
</feature>
<dbReference type="EMBL" id="FNVU01000012">
    <property type="protein sequence ID" value="SEG81312.1"/>
    <property type="molecule type" value="Genomic_DNA"/>
</dbReference>
<reference evidence="6 7" key="1">
    <citation type="submission" date="2016-10" db="EMBL/GenBank/DDBJ databases">
        <authorList>
            <person name="de Groot N.N."/>
        </authorList>
    </citation>
    <scope>NUCLEOTIDE SEQUENCE [LARGE SCALE GENOMIC DNA]</scope>
    <source>
        <strain evidence="6 7">CGMCC 4.2023</strain>
    </source>
</reference>
<dbReference type="Pfam" id="PF00296">
    <property type="entry name" value="Bac_luciferase"/>
    <property type="match status" value="1"/>
</dbReference>
<evidence type="ECO:0000313" key="6">
    <source>
        <dbReference type="EMBL" id="SEG81312.1"/>
    </source>
</evidence>
<keyword evidence="4 6" id="KW-0503">Monooxygenase</keyword>
<keyword evidence="2" id="KW-0288">FMN</keyword>
<keyword evidence="3" id="KW-0560">Oxidoreductase</keyword>
<accession>A0A1H6D7P4</accession>
<sequence>MSSHTPLGRLRFGVKTTPMHLTYDEILRVWEEADELPELDDAWLWDHLMPLAGPPAGAVLEGWTLLAALAARTTRLNLGLLVTSNRLRAPAHLGKIATTVDVISRGRLIMGLGVGGTRQPEGPNPAVAEYAAYGLPLPGPGEGLTRLTETITILRRMWTEEVFDHDGPFTTLRGTRNGPGPVRPGGPPLLLGGWGDRMLRVVAEHADIWNVPGPPHHDAGWVAARARVLDAHCEAIGRDPAAITRSAQVIVDRADPAGTRAHVHALAAAGIGHVVLALPRPYTGNAARWLVDEIVTPVRESGD</sequence>
<dbReference type="PANTHER" id="PTHR42847">
    <property type="entry name" value="ALKANESULFONATE MONOOXYGENASE"/>
    <property type="match status" value="1"/>
</dbReference>
<dbReference type="GO" id="GO:0008726">
    <property type="term" value="F:alkanesulfonate monooxygenase activity"/>
    <property type="evidence" value="ECO:0007669"/>
    <property type="project" value="TreeGrafter"/>
</dbReference>
<organism evidence="6 7">
    <name type="scientific">Actinacidiphila yanglinensis</name>
    <dbReference type="NCBI Taxonomy" id="310779"/>
    <lineage>
        <taxon>Bacteria</taxon>
        <taxon>Bacillati</taxon>
        <taxon>Actinomycetota</taxon>
        <taxon>Actinomycetes</taxon>
        <taxon>Kitasatosporales</taxon>
        <taxon>Streptomycetaceae</taxon>
        <taxon>Actinacidiphila</taxon>
    </lineage>
</organism>
<gene>
    <name evidence="6" type="ORF">SAMN05216223_112219</name>
</gene>
<keyword evidence="1" id="KW-0285">Flavoprotein</keyword>
<evidence type="ECO:0000256" key="3">
    <source>
        <dbReference type="ARBA" id="ARBA00023002"/>
    </source>
</evidence>
<dbReference type="GO" id="GO:0046306">
    <property type="term" value="P:alkanesulfonate catabolic process"/>
    <property type="evidence" value="ECO:0007669"/>
    <property type="project" value="TreeGrafter"/>
</dbReference>
<evidence type="ECO:0000259" key="5">
    <source>
        <dbReference type="Pfam" id="PF00296"/>
    </source>
</evidence>
<dbReference type="Proteomes" id="UP000236754">
    <property type="component" value="Unassembled WGS sequence"/>
</dbReference>
<evidence type="ECO:0000256" key="1">
    <source>
        <dbReference type="ARBA" id="ARBA00022630"/>
    </source>
</evidence>
<dbReference type="RefSeq" id="WP_200823404.1">
    <property type="nucleotide sequence ID" value="NZ_FNVU01000012.1"/>
</dbReference>
<protein>
    <submittedName>
        <fullName evidence="6">Luciferase-like monooxygenase</fullName>
    </submittedName>
</protein>
<evidence type="ECO:0000256" key="4">
    <source>
        <dbReference type="ARBA" id="ARBA00023033"/>
    </source>
</evidence>
<dbReference type="InterPro" id="IPR036661">
    <property type="entry name" value="Luciferase-like_sf"/>
</dbReference>
<evidence type="ECO:0000313" key="7">
    <source>
        <dbReference type="Proteomes" id="UP000236754"/>
    </source>
</evidence>
<dbReference type="SUPFAM" id="SSF51679">
    <property type="entry name" value="Bacterial luciferase-like"/>
    <property type="match status" value="1"/>
</dbReference>
<dbReference type="Gene3D" id="3.20.20.30">
    <property type="entry name" value="Luciferase-like domain"/>
    <property type="match status" value="1"/>
</dbReference>
<dbReference type="PANTHER" id="PTHR42847:SF8">
    <property type="entry name" value="CONSERVED PROTEIN"/>
    <property type="match status" value="1"/>
</dbReference>
<dbReference type="InterPro" id="IPR011251">
    <property type="entry name" value="Luciferase-like_dom"/>
</dbReference>
<dbReference type="InterPro" id="IPR050172">
    <property type="entry name" value="SsuD_RutA_monooxygenase"/>
</dbReference>
<dbReference type="AlphaFoldDB" id="A0A1H6D7P4"/>
<name>A0A1H6D7P4_9ACTN</name>
<keyword evidence="7" id="KW-1185">Reference proteome</keyword>
<proteinExistence type="predicted"/>